<keyword evidence="2" id="KW-0812">Transmembrane</keyword>
<keyword evidence="3" id="KW-0732">Signal</keyword>
<dbReference type="Gene3D" id="2.60.40.1140">
    <property type="entry name" value="Collagen-binding surface protein Cna, B-type domain"/>
    <property type="match status" value="2"/>
</dbReference>
<feature type="region of interest" description="Disordered" evidence="1">
    <location>
        <begin position="23"/>
        <end position="92"/>
    </location>
</feature>
<dbReference type="InterPro" id="IPR046022">
    <property type="entry name" value="DUF5979"/>
</dbReference>
<feature type="signal peptide" evidence="3">
    <location>
        <begin position="1"/>
        <end position="24"/>
    </location>
</feature>
<organism evidence="6 7">
    <name type="scientific">Gemmiger gallinarum</name>
    <dbReference type="NCBI Taxonomy" id="2779354"/>
    <lineage>
        <taxon>Bacteria</taxon>
        <taxon>Bacillati</taxon>
        <taxon>Bacillota</taxon>
        <taxon>Clostridia</taxon>
        <taxon>Eubacteriales</taxon>
        <taxon>Gemmiger</taxon>
    </lineage>
</organism>
<keyword evidence="2" id="KW-1133">Transmembrane helix</keyword>
<dbReference type="RefSeq" id="WP_193502806.1">
    <property type="nucleotide sequence ID" value="NZ_JADCKC010000003.1"/>
</dbReference>
<name>A0ABR9R706_9FIRM</name>
<dbReference type="Pfam" id="PF24547">
    <property type="entry name" value="DUF7601"/>
    <property type="match status" value="2"/>
</dbReference>
<evidence type="ECO:0000259" key="5">
    <source>
        <dbReference type="Pfam" id="PF24547"/>
    </source>
</evidence>
<evidence type="ECO:0000256" key="3">
    <source>
        <dbReference type="SAM" id="SignalP"/>
    </source>
</evidence>
<sequence length="1245" mass="135039">MKKRVLSVLLALCLAGSLASTAWAAGDQATPETAEADTSAVVLNEEEEQQDETTASQEETSGEESADQEEELQEDAASYPAKEFETTVESSDVTVSVSAPEGALPEDVTLTASLVGSSEDAADDQAVADVAAELDAAEVEYDGFVALDISFVDAGGAKVEPLQPVAVNFSLPSEMLPEDADPESLTVQHLAEDETGAVEAVETVADAADATDGTIAVDAAPAVLAAAPEEAPMPQDAEITAEFEVEGFSTFTLTWSARYANGTTKKDFTIHTYLENGTSLNAAPENFTVGVANEYIFTADNPTLEIPGYQIVRAEMVYELWEYEKEWWQWVGSWKLIDEGSSDVYSFNTSNNWDNGAWTYRYKTTESSQEQTITIDDERDNVYFNLYYRQVSPSPTSDLVIEDDISDTGSLRANYSKTLDPSKQYYYRWYQQAADGTYQEISGELNDTISVYEDGARETYMVRLYEVGNEIPIAESLPFQVPYYNQLQNGSFEDVKVQGESSNLQVTSGLYPEMVWQTTGLGANVNRPGLDIEIVNARASSAESNYGITSVPHGDQCAELNCEAAGALYQDVMTIPDRDLYWSASHRARGNRNGKDTMYVIIMDAAVAAENVTTQNDIDDIVNDVGQWHDNQATITKYNTQITIWRVQSGNDWTKIVNETYRVPEGQYLTRFFFGAGDVRSGDKTQGNLIDKVSFSQYRVPTEPGKGTIYIEKNVEGFEQNVTIPENTYTFTIYEDGTKLEDVTLPTEDAAPSNTAAWRVAVENLTSNTYKVVEQQPADSVKEYQYESTSTDVEGATTETRETKEFLLSQNTTVVVEFTNTYTPTTGTLAVTKQVEGWGDPNQMPSGSFKFKVYAGDATTGDPVETFALPDNSGATPVWTKELTLPAGSYTVVEKQPGQNGTYQYDSTQIAVDGEQASTGLQKTVSVVANETTNVTVTNKYKPYTGSLTIKKVVNGLTDSAAANNTQFRFTITGPETMFTGAETSKTFDAVNAAGAPAGGVTFNNGSDGTPTATVTITGEGSLKINGLPLGTYTVQETSAPDIGDFYCELPTSSQSSTISNAMEGQLDQTVTITNTYKPYLTLDITKSVTGEMGSSEDYFDFTLTGVDSDQYKLEQDQESEDANFKLNNGSTVTLTGLKPGDTVTISETTANGYTAQGITIAEGSALTEKAFSNQTTTSVTITIPEGNAANLGTVIFTNHREAVAPTGLESNHTTPYVLMITAAGIAGLALIGGIVVRRRRRRME</sequence>
<gene>
    <name evidence="6" type="ORF">INF35_12250</name>
</gene>
<evidence type="ECO:0000313" key="7">
    <source>
        <dbReference type="Proteomes" id="UP000768567"/>
    </source>
</evidence>
<dbReference type="EMBL" id="JADCKC010000003">
    <property type="protein sequence ID" value="MBE5038560.1"/>
    <property type="molecule type" value="Genomic_DNA"/>
</dbReference>
<proteinExistence type="predicted"/>
<reference evidence="6 7" key="1">
    <citation type="submission" date="2020-10" db="EMBL/GenBank/DDBJ databases">
        <title>ChiBAC.</title>
        <authorList>
            <person name="Zenner C."/>
            <person name="Hitch T.C.A."/>
            <person name="Clavel T."/>
        </authorList>
    </citation>
    <scope>NUCLEOTIDE SEQUENCE [LARGE SCALE GENOMIC DNA]</scope>
    <source>
        <strain evidence="6 7">DSM 109015</strain>
    </source>
</reference>
<dbReference type="Pfam" id="PF19407">
    <property type="entry name" value="DUF5979"/>
    <property type="match status" value="1"/>
</dbReference>
<protein>
    <recommendedName>
        <fullName evidence="8">LPXTG-motif cell wall anchor domain-containing protein</fullName>
    </recommendedName>
</protein>
<dbReference type="Proteomes" id="UP000768567">
    <property type="component" value="Unassembled WGS sequence"/>
</dbReference>
<feature type="domain" description="DUF7601" evidence="5">
    <location>
        <begin position="946"/>
        <end position="1077"/>
    </location>
</feature>
<feature type="domain" description="DUF5979" evidence="4">
    <location>
        <begin position="830"/>
        <end position="942"/>
    </location>
</feature>
<evidence type="ECO:0000259" key="4">
    <source>
        <dbReference type="Pfam" id="PF19407"/>
    </source>
</evidence>
<keyword evidence="7" id="KW-1185">Reference proteome</keyword>
<evidence type="ECO:0008006" key="8">
    <source>
        <dbReference type="Google" id="ProtNLM"/>
    </source>
</evidence>
<evidence type="ECO:0000256" key="1">
    <source>
        <dbReference type="SAM" id="MobiDB-lite"/>
    </source>
</evidence>
<dbReference type="InterPro" id="IPR055382">
    <property type="entry name" value="DUF7601"/>
</dbReference>
<feature type="transmembrane region" description="Helical" evidence="2">
    <location>
        <begin position="1217"/>
        <end position="1237"/>
    </location>
</feature>
<accession>A0ABR9R706</accession>
<evidence type="ECO:0000313" key="6">
    <source>
        <dbReference type="EMBL" id="MBE5038560.1"/>
    </source>
</evidence>
<comment type="caution">
    <text evidence="6">The sequence shown here is derived from an EMBL/GenBank/DDBJ whole genome shotgun (WGS) entry which is preliminary data.</text>
</comment>
<feature type="chain" id="PRO_5046542040" description="LPXTG-motif cell wall anchor domain-containing protein" evidence="3">
    <location>
        <begin position="25"/>
        <end position="1245"/>
    </location>
</feature>
<feature type="domain" description="DUF7601" evidence="5">
    <location>
        <begin position="1082"/>
        <end position="1200"/>
    </location>
</feature>
<keyword evidence="2" id="KW-0472">Membrane</keyword>
<evidence type="ECO:0000256" key="2">
    <source>
        <dbReference type="SAM" id="Phobius"/>
    </source>
</evidence>
<feature type="compositionally biased region" description="Acidic residues" evidence="1">
    <location>
        <begin position="60"/>
        <end position="74"/>
    </location>
</feature>